<organism evidence="1 2">
    <name type="scientific">Paraburkholderia caribensis</name>
    <dbReference type="NCBI Taxonomy" id="75105"/>
    <lineage>
        <taxon>Bacteria</taxon>
        <taxon>Pseudomonadati</taxon>
        <taxon>Pseudomonadota</taxon>
        <taxon>Betaproteobacteria</taxon>
        <taxon>Burkholderiales</taxon>
        <taxon>Burkholderiaceae</taxon>
        <taxon>Paraburkholderia</taxon>
    </lineage>
</organism>
<protein>
    <submittedName>
        <fullName evidence="1">Uncharacterized protein</fullName>
    </submittedName>
</protein>
<name>A0A9Q6WPL3_9BURK</name>
<evidence type="ECO:0000313" key="2">
    <source>
        <dbReference type="Proteomes" id="UP000509548"/>
    </source>
</evidence>
<dbReference type="AlphaFoldDB" id="A0A9Q6WPL3"/>
<proteinExistence type="predicted"/>
<dbReference type="Proteomes" id="UP000509548">
    <property type="component" value="Chromosome 2"/>
</dbReference>
<gene>
    <name evidence="1" type="ORF">A9O66_28855</name>
</gene>
<sequence>MTEIGVGSTRRDAPTDALSGKISTLKPMSADVRAQQIRDVVDAFRRLRSSVMRFVQMFAATRDTASMAGGLSSASLRELLSMLANEAQAARFSRGSMKWTRS</sequence>
<dbReference type="EMBL" id="CP015959">
    <property type="protein sequence ID" value="QLB66258.1"/>
    <property type="molecule type" value="Genomic_DNA"/>
</dbReference>
<reference evidence="1 2" key="1">
    <citation type="journal article" date="2014" name="Genome Announc.">
        <title>Draft Genome Sequence of the Haloacid-Degrading Burkholderia caribensis Strain MBA4.</title>
        <authorList>
            <person name="Pan Y."/>
            <person name="Kong K.F."/>
            <person name="Tsang J.S."/>
        </authorList>
    </citation>
    <scope>NUCLEOTIDE SEQUENCE [LARGE SCALE GENOMIC DNA]</scope>
    <source>
        <strain evidence="1 2">852011</strain>
    </source>
</reference>
<accession>A0A9Q6WPL3</accession>
<evidence type="ECO:0000313" key="1">
    <source>
        <dbReference type="EMBL" id="QLB66258.1"/>
    </source>
</evidence>